<dbReference type="NCBIfam" id="TIGR03705">
    <property type="entry name" value="poly_P_kin"/>
    <property type="match status" value="1"/>
</dbReference>
<comment type="PTM">
    <text evidence="6 7">An intermediate of this reaction is the autophosphorylated ppk in which a phosphate is covalently linked to a histidine residue through a N-P bond.</text>
</comment>
<evidence type="ECO:0000313" key="13">
    <source>
        <dbReference type="EMBL" id="SHJ81266.1"/>
    </source>
</evidence>
<protein>
    <recommendedName>
        <fullName evidence="6 7">Polyphosphate kinase</fullName>
        <ecNumber evidence="6 7">2.7.4.1</ecNumber>
    </recommendedName>
    <alternativeName>
        <fullName evidence="6">ATP-polyphosphate phosphotransferase</fullName>
    </alternativeName>
    <alternativeName>
        <fullName evidence="6">Polyphosphoric acid kinase</fullName>
    </alternativeName>
</protein>
<comment type="similarity">
    <text evidence="6 7">Belongs to the polyphosphate kinase 1 (PPK1) family.</text>
</comment>
<dbReference type="InterPro" id="IPR024953">
    <property type="entry name" value="PP_kinase_middle"/>
</dbReference>
<dbReference type="Gene3D" id="1.20.58.310">
    <property type="entry name" value="Polyphosphate kinase N-terminal domain"/>
    <property type="match status" value="1"/>
</dbReference>
<keyword evidence="3 6" id="KW-0547">Nucleotide-binding</keyword>
<dbReference type="GO" id="GO:0046872">
    <property type="term" value="F:metal ion binding"/>
    <property type="evidence" value="ECO:0007669"/>
    <property type="project" value="UniProtKB-KW"/>
</dbReference>
<reference evidence="13 14" key="1">
    <citation type="submission" date="2016-11" db="EMBL/GenBank/DDBJ databases">
        <authorList>
            <person name="Jaros S."/>
            <person name="Januszkiewicz K."/>
            <person name="Wedrychowicz H."/>
        </authorList>
    </citation>
    <scope>NUCLEOTIDE SEQUENCE [LARGE SCALE GENOMIC DNA]</scope>
    <source>
        <strain evidence="13 14">DSM 14916</strain>
    </source>
</reference>
<proteinExistence type="inferred from homology"/>
<dbReference type="RefSeq" id="WP_277614038.1">
    <property type="nucleotide sequence ID" value="NZ_FQZF01000021.1"/>
</dbReference>
<keyword evidence="6" id="KW-0460">Magnesium</keyword>
<dbReference type="CDD" id="cd09165">
    <property type="entry name" value="PLDc_PaPPK1_C1_like"/>
    <property type="match status" value="1"/>
</dbReference>
<evidence type="ECO:0000256" key="8">
    <source>
        <dbReference type="SAM" id="MobiDB-lite"/>
    </source>
</evidence>
<dbReference type="SUPFAM" id="SSF140356">
    <property type="entry name" value="PPK N-terminal domain-like"/>
    <property type="match status" value="1"/>
</dbReference>
<feature type="binding site" evidence="6">
    <location>
        <position position="547"/>
    </location>
    <ligand>
        <name>ATP</name>
        <dbReference type="ChEBI" id="CHEBI:30616"/>
    </ligand>
</feature>
<feature type="compositionally biased region" description="Pro residues" evidence="8">
    <location>
        <begin position="60"/>
        <end position="70"/>
    </location>
</feature>
<evidence type="ECO:0000259" key="12">
    <source>
        <dbReference type="Pfam" id="PF17941"/>
    </source>
</evidence>
<dbReference type="InterPro" id="IPR036832">
    <property type="entry name" value="PPK_N_dom_sf"/>
</dbReference>
<dbReference type="HAMAP" id="MF_00347">
    <property type="entry name" value="Polyphosphate_kinase"/>
    <property type="match status" value="1"/>
</dbReference>
<feature type="region of interest" description="Disordered" evidence="8">
    <location>
        <begin position="1"/>
        <end position="76"/>
    </location>
</feature>
<keyword evidence="6" id="KW-0479">Metal-binding</keyword>
<dbReference type="InterPro" id="IPR025200">
    <property type="entry name" value="PPK_C_dom2"/>
</dbReference>
<dbReference type="Pfam" id="PF13089">
    <property type="entry name" value="PP_kinase_N"/>
    <property type="match status" value="1"/>
</dbReference>
<evidence type="ECO:0000259" key="11">
    <source>
        <dbReference type="Pfam" id="PF13090"/>
    </source>
</evidence>
<accession>A0A1M6MCY6</accession>
<evidence type="ECO:0000256" key="4">
    <source>
        <dbReference type="ARBA" id="ARBA00022777"/>
    </source>
</evidence>
<dbReference type="GO" id="GO:0009358">
    <property type="term" value="C:polyphosphate kinase complex"/>
    <property type="evidence" value="ECO:0007669"/>
    <property type="project" value="InterPro"/>
</dbReference>
<evidence type="ECO:0000259" key="10">
    <source>
        <dbReference type="Pfam" id="PF13089"/>
    </source>
</evidence>
<evidence type="ECO:0000256" key="2">
    <source>
        <dbReference type="ARBA" id="ARBA00022679"/>
    </source>
</evidence>
<feature type="binding site" evidence="6">
    <location>
        <position position="484"/>
    </location>
    <ligand>
        <name>Mg(2+)</name>
        <dbReference type="ChEBI" id="CHEBI:18420"/>
    </ligand>
</feature>
<dbReference type="SUPFAM" id="SSF143724">
    <property type="entry name" value="PHP14-like"/>
    <property type="match status" value="1"/>
</dbReference>
<comment type="cofactor">
    <cofactor evidence="6">
        <name>Mg(2+)</name>
        <dbReference type="ChEBI" id="CHEBI:18420"/>
    </cofactor>
</comment>
<dbReference type="NCBIfam" id="NF003918">
    <property type="entry name" value="PRK05443.1-2"/>
    <property type="match status" value="1"/>
</dbReference>
<evidence type="ECO:0000259" key="9">
    <source>
        <dbReference type="Pfam" id="PF02503"/>
    </source>
</evidence>
<dbReference type="InterPro" id="IPR003414">
    <property type="entry name" value="PP_kinase"/>
</dbReference>
<dbReference type="InterPro" id="IPR036830">
    <property type="entry name" value="PP_kinase_middle_dom_sf"/>
</dbReference>
<feature type="domain" description="Polyphosphate kinase C-terminal" evidence="11">
    <location>
        <begin position="582"/>
        <end position="751"/>
    </location>
</feature>
<gene>
    <name evidence="6" type="primary">ppk</name>
    <name evidence="13" type="ORF">SAMN02745194_03438</name>
</gene>
<keyword evidence="2 6" id="KW-0808">Transferase</keyword>
<dbReference type="CDD" id="cd09168">
    <property type="entry name" value="PLDc_PaPPK1_C2_like"/>
    <property type="match status" value="1"/>
</dbReference>
<evidence type="ECO:0000256" key="1">
    <source>
        <dbReference type="ARBA" id="ARBA00022553"/>
    </source>
</evidence>
<feature type="binding site" evidence="6">
    <location>
        <position position="643"/>
    </location>
    <ligand>
        <name>ATP</name>
        <dbReference type="ChEBI" id="CHEBI:30616"/>
    </ligand>
</feature>
<feature type="domain" description="Polyphosphate kinase C-terminal" evidence="12">
    <location>
        <begin position="411"/>
        <end position="575"/>
    </location>
</feature>
<keyword evidence="5 6" id="KW-0067">ATP-binding</keyword>
<feature type="region of interest" description="Disordered" evidence="8">
    <location>
        <begin position="764"/>
        <end position="794"/>
    </location>
</feature>
<name>A0A1M6MCY6_9PROT</name>
<dbReference type="PANTHER" id="PTHR30218:SF0">
    <property type="entry name" value="POLYPHOSPHATE KINASE"/>
    <property type="match status" value="1"/>
</dbReference>
<dbReference type="GO" id="GO:0008976">
    <property type="term" value="F:polyphosphate kinase activity"/>
    <property type="evidence" value="ECO:0007669"/>
    <property type="project" value="UniProtKB-UniRule"/>
</dbReference>
<dbReference type="NCBIfam" id="NF003919">
    <property type="entry name" value="PRK05443.1-4"/>
    <property type="match status" value="1"/>
</dbReference>
<dbReference type="SUPFAM" id="SSF56024">
    <property type="entry name" value="Phospholipase D/nuclease"/>
    <property type="match status" value="2"/>
</dbReference>
<dbReference type="NCBIfam" id="NF003921">
    <property type="entry name" value="PRK05443.2-2"/>
    <property type="match status" value="1"/>
</dbReference>
<dbReference type="Pfam" id="PF17941">
    <property type="entry name" value="PP_kinase_C_1"/>
    <property type="match status" value="1"/>
</dbReference>
<dbReference type="GO" id="GO:0005524">
    <property type="term" value="F:ATP binding"/>
    <property type="evidence" value="ECO:0007669"/>
    <property type="project" value="UniProtKB-KW"/>
</dbReference>
<evidence type="ECO:0000256" key="7">
    <source>
        <dbReference type="RuleBase" id="RU003800"/>
    </source>
</evidence>
<sequence length="794" mass="88279">MDANTDAPKAEAGKPENLKGENPRGDNPRDEAPRPATRTARGEGRPARAASAPQRAPVAAPLPAPAPAGEPEPAEAQVPDALMSDTSRFINRELSWLAFNERVLEEAANPAHPLLERLRFVAISSSNLDEFYSVRVAGLMGQERAAVGALSPDGLTPAQQLSAIHDRAGRLLARQQQGWLDLRGQLAEAGIRVSDPSELSEADREWLSAWFMDRIFPVLTPLAIDPAHPFPFLANLALCLIMKLVREEDGGTMRAILPLPPQLERFIRLPGSGGPREAARFVLLEEVILLNLRRVFPGFILAERGLFRLIRDTDVEFEEEAEDLVRSYETALKRRRRGRAIRLSVTSDTPADMVDLVAEELDAPRAEIFALDGLLGLSDLTQLILDDRPDLLFKPYTPRFPERILDFGGDCFAAIRAKDIVVHHPYESFDVVVQFLRQAARDPAVVAIKQTLYRTSRDSPIARALIEASEAGKSVTAMVELKARFDEERNIALARELEAAGVQVVYGFVDLKTHAKVSLVVRRESGALRSYAHFGTGNYHPVTARIYTDLSFFTADPGLTRDAARLFNYMTGYARPEKMESLAFAPLTLRPTLMGLIEQEIVNAREGRPAGIWLKLNSLVDEGLIDALYRASRVGVKIDCIVRGICCLRPGVKGLSDNIRVKSIVGRFLEHSRICVFANGHRLPSRRARVFISSADWMARNMDWRVETMVPVENATVHAQVLDQIMVVNLKDRDQSWELYPDGNYRRVEPGAQPLSAHEYFMTNPSLSGRGSALHRAPRSRAPARRRPDRVAQD</sequence>
<dbReference type="PIRSF" id="PIRSF015589">
    <property type="entry name" value="PP_kinase"/>
    <property type="match status" value="1"/>
</dbReference>
<keyword evidence="1 6" id="KW-0597">Phosphoprotein</keyword>
<keyword evidence="14" id="KW-1185">Reference proteome</keyword>
<comment type="function">
    <text evidence="6 7">Catalyzes the reversible transfer of the terminal phosphate of ATP to form a long-chain polyphosphate (polyP).</text>
</comment>
<dbReference type="EMBL" id="FQZF01000021">
    <property type="protein sequence ID" value="SHJ81266.1"/>
    <property type="molecule type" value="Genomic_DNA"/>
</dbReference>
<feature type="binding site" evidence="6">
    <location>
        <position position="127"/>
    </location>
    <ligand>
        <name>ATP</name>
        <dbReference type="ChEBI" id="CHEBI:30616"/>
    </ligand>
</feature>
<evidence type="ECO:0000313" key="14">
    <source>
        <dbReference type="Proteomes" id="UP000184387"/>
    </source>
</evidence>
<dbReference type="NCBIfam" id="NF003917">
    <property type="entry name" value="PRK05443.1-1"/>
    <property type="match status" value="1"/>
</dbReference>
<evidence type="ECO:0000256" key="6">
    <source>
        <dbReference type="HAMAP-Rule" id="MF_00347"/>
    </source>
</evidence>
<dbReference type="InterPro" id="IPR041108">
    <property type="entry name" value="PP_kinase_C_1"/>
</dbReference>
<dbReference type="PANTHER" id="PTHR30218">
    <property type="entry name" value="POLYPHOSPHATE KINASE"/>
    <property type="match status" value="1"/>
</dbReference>
<dbReference type="Proteomes" id="UP000184387">
    <property type="component" value="Unassembled WGS sequence"/>
</dbReference>
<dbReference type="Gene3D" id="3.30.1840.10">
    <property type="entry name" value="Polyphosphate kinase middle domain"/>
    <property type="match status" value="1"/>
</dbReference>
<dbReference type="Pfam" id="PF02503">
    <property type="entry name" value="PP_kinase"/>
    <property type="match status" value="1"/>
</dbReference>
<keyword evidence="4 6" id="KW-0418">Kinase</keyword>
<feature type="domain" description="Polyphosphate kinase middle" evidence="9">
    <location>
        <begin position="203"/>
        <end position="383"/>
    </location>
</feature>
<dbReference type="InterPro" id="IPR025198">
    <property type="entry name" value="PPK_N_dom"/>
</dbReference>
<feature type="compositionally biased region" description="Basic and acidic residues" evidence="8">
    <location>
        <begin position="8"/>
        <end position="33"/>
    </location>
</feature>
<feature type="domain" description="Polyphosphate kinase N-terminal" evidence="10">
    <location>
        <begin position="89"/>
        <end position="193"/>
    </location>
</feature>
<dbReference type="STRING" id="198092.SAMN02745194_03438"/>
<feature type="compositionally biased region" description="Basic residues" evidence="8">
    <location>
        <begin position="776"/>
        <end position="788"/>
    </location>
</feature>
<feature type="binding site" evidence="6">
    <location>
        <position position="671"/>
    </location>
    <ligand>
        <name>ATP</name>
        <dbReference type="ChEBI" id="CHEBI:30616"/>
    </ligand>
</feature>
<feature type="compositionally biased region" description="Low complexity" evidence="8">
    <location>
        <begin position="47"/>
        <end position="59"/>
    </location>
</feature>
<dbReference type="Gene3D" id="3.30.870.10">
    <property type="entry name" value="Endonuclease Chain A"/>
    <property type="match status" value="2"/>
</dbReference>
<feature type="binding site" evidence="6">
    <location>
        <position position="454"/>
    </location>
    <ligand>
        <name>Mg(2+)</name>
        <dbReference type="ChEBI" id="CHEBI:18420"/>
    </ligand>
</feature>
<comment type="catalytic activity">
    <reaction evidence="6 7">
        <text>[phosphate](n) + ATP = [phosphate](n+1) + ADP</text>
        <dbReference type="Rhea" id="RHEA:19573"/>
        <dbReference type="Rhea" id="RHEA-COMP:9859"/>
        <dbReference type="Rhea" id="RHEA-COMP:14280"/>
        <dbReference type="ChEBI" id="CHEBI:16838"/>
        <dbReference type="ChEBI" id="CHEBI:30616"/>
        <dbReference type="ChEBI" id="CHEBI:456216"/>
        <dbReference type="EC" id="2.7.4.1"/>
    </reaction>
</comment>
<organism evidence="13 14">
    <name type="scientific">Muricoccus roseus</name>
    <dbReference type="NCBI Taxonomy" id="198092"/>
    <lineage>
        <taxon>Bacteria</taxon>
        <taxon>Pseudomonadati</taxon>
        <taxon>Pseudomonadota</taxon>
        <taxon>Alphaproteobacteria</taxon>
        <taxon>Acetobacterales</taxon>
        <taxon>Roseomonadaceae</taxon>
        <taxon>Muricoccus</taxon>
    </lineage>
</organism>
<dbReference type="Pfam" id="PF13090">
    <property type="entry name" value="PP_kinase_C"/>
    <property type="match status" value="1"/>
</dbReference>
<dbReference type="EC" id="2.7.4.1" evidence="6 7"/>
<dbReference type="AlphaFoldDB" id="A0A1M6MCY6"/>
<evidence type="ECO:0000256" key="3">
    <source>
        <dbReference type="ARBA" id="ARBA00022741"/>
    </source>
</evidence>
<evidence type="ECO:0000256" key="5">
    <source>
        <dbReference type="ARBA" id="ARBA00022840"/>
    </source>
</evidence>
<dbReference type="GO" id="GO:0006799">
    <property type="term" value="P:polyphosphate biosynthetic process"/>
    <property type="evidence" value="ECO:0007669"/>
    <property type="project" value="UniProtKB-UniRule"/>
</dbReference>
<feature type="active site" description="Phosphohistidine intermediate" evidence="6">
    <location>
        <position position="514"/>
    </location>
</feature>